<feature type="compositionally biased region" description="Low complexity" evidence="1">
    <location>
        <begin position="271"/>
        <end position="289"/>
    </location>
</feature>
<dbReference type="Proteomes" id="UP000485880">
    <property type="component" value="Unassembled WGS sequence"/>
</dbReference>
<dbReference type="InterPro" id="IPR027417">
    <property type="entry name" value="P-loop_NTPase"/>
</dbReference>
<evidence type="ECO:0000313" key="3">
    <source>
        <dbReference type="Proteomes" id="UP000485880"/>
    </source>
</evidence>
<dbReference type="AlphaFoldDB" id="A0A8B6M8E0"/>
<evidence type="ECO:0008006" key="4">
    <source>
        <dbReference type="Google" id="ProtNLM"/>
    </source>
</evidence>
<feature type="compositionally biased region" description="Polar residues" evidence="1">
    <location>
        <begin position="332"/>
        <end position="347"/>
    </location>
</feature>
<proteinExistence type="predicted"/>
<reference evidence="2 3" key="1">
    <citation type="submission" date="2019-05" db="EMBL/GenBank/DDBJ databases">
        <authorList>
            <person name="Farhan Ul Haque M."/>
        </authorList>
    </citation>
    <scope>NUCLEOTIDE SEQUENCE [LARGE SCALE GENOMIC DNA]</scope>
    <source>
        <strain evidence="2">2</strain>
    </source>
</reference>
<dbReference type="SUPFAM" id="SSF52540">
    <property type="entry name" value="P-loop containing nucleoside triphosphate hydrolases"/>
    <property type="match status" value="1"/>
</dbReference>
<name>A0A8B6M8E0_METTU</name>
<dbReference type="EMBL" id="CABFMQ020000082">
    <property type="protein sequence ID" value="VTZ50512.1"/>
    <property type="molecule type" value="Genomic_DNA"/>
</dbReference>
<protein>
    <recommendedName>
        <fullName evidence="4">CobQ/CobB/MinD/ParA nucleotide binding domain-containing protein</fullName>
    </recommendedName>
</protein>
<organism evidence="2 3">
    <name type="scientific">Methylocella tundrae</name>
    <dbReference type="NCBI Taxonomy" id="227605"/>
    <lineage>
        <taxon>Bacteria</taxon>
        <taxon>Pseudomonadati</taxon>
        <taxon>Pseudomonadota</taxon>
        <taxon>Alphaproteobacteria</taxon>
        <taxon>Hyphomicrobiales</taxon>
        <taxon>Beijerinckiaceae</taxon>
        <taxon>Methylocella</taxon>
    </lineage>
</organism>
<gene>
    <name evidence="2" type="ORF">MPC4_250020</name>
</gene>
<accession>A0A8B6M8E0</accession>
<evidence type="ECO:0000256" key="1">
    <source>
        <dbReference type="SAM" id="MobiDB-lite"/>
    </source>
</evidence>
<sequence length="347" mass="37859">MNRSVLSGTPRPVLSGTLFPYYREPEEHVTPWPKWRRRAPSNLPNRVSFGFLLTERAFHGSGTKRSEDACVFEVHRIQTLFIPRLASLRAAVVTSATPWPSRRREDVMIVALLTQEAAAGKTTLALRLNCEWVGAGRLCVVLIDADSQGSALDWSQKRARDRLPRLFGGVGLARSRLRGTASELARSCDHVVIDKPSSAAGLTLSALLPCDLAPNSGQPSPLDGCVSVEMLTLRQETRIDRPQLSARFASNRRDMAPSAHASWPQRSPSTALRCSPASSASAPLSPMPRATDDRSPGSARWFRSRGRERTAPETRLRLAAPQGRVLGAASRDASQTQQRCPSASPSP</sequence>
<dbReference type="Gene3D" id="3.40.50.300">
    <property type="entry name" value="P-loop containing nucleotide triphosphate hydrolases"/>
    <property type="match status" value="1"/>
</dbReference>
<feature type="compositionally biased region" description="Basic and acidic residues" evidence="1">
    <location>
        <begin position="305"/>
        <end position="316"/>
    </location>
</feature>
<evidence type="ECO:0000313" key="2">
    <source>
        <dbReference type="EMBL" id="VTZ50512.1"/>
    </source>
</evidence>
<comment type="caution">
    <text evidence="2">The sequence shown here is derived from an EMBL/GenBank/DDBJ whole genome shotgun (WGS) entry which is preliminary data.</text>
</comment>
<feature type="region of interest" description="Disordered" evidence="1">
    <location>
        <begin position="242"/>
        <end position="347"/>
    </location>
</feature>
<keyword evidence="3" id="KW-1185">Reference proteome</keyword>